<organism evidence="1 2">
    <name type="scientific">Trichobilharzia regenti</name>
    <name type="common">Nasal bird schistosome</name>
    <dbReference type="NCBI Taxonomy" id="157069"/>
    <lineage>
        <taxon>Eukaryota</taxon>
        <taxon>Metazoa</taxon>
        <taxon>Spiralia</taxon>
        <taxon>Lophotrochozoa</taxon>
        <taxon>Platyhelminthes</taxon>
        <taxon>Trematoda</taxon>
        <taxon>Digenea</taxon>
        <taxon>Strigeidida</taxon>
        <taxon>Schistosomatoidea</taxon>
        <taxon>Schistosomatidae</taxon>
        <taxon>Trichobilharzia</taxon>
    </lineage>
</organism>
<evidence type="ECO:0000313" key="2">
    <source>
        <dbReference type="WBParaSite" id="TREG1_80950.1"/>
    </source>
</evidence>
<name>A0A183VJ22_TRIRE</name>
<accession>A0A183VJ22</accession>
<reference evidence="1" key="1">
    <citation type="submission" date="2022-06" db="EMBL/GenBank/DDBJ databases">
        <authorList>
            <person name="Berger JAMES D."/>
            <person name="Berger JAMES D."/>
        </authorList>
    </citation>
    <scope>NUCLEOTIDE SEQUENCE [LARGE SCALE GENOMIC DNA]</scope>
</reference>
<proteinExistence type="predicted"/>
<keyword evidence="1" id="KW-1185">Reference proteome</keyword>
<dbReference type="Proteomes" id="UP000050795">
    <property type="component" value="Unassembled WGS sequence"/>
</dbReference>
<dbReference type="AlphaFoldDB" id="A0A183VJ22"/>
<dbReference type="OrthoDB" id="6225367at2759"/>
<reference evidence="2" key="2">
    <citation type="submission" date="2023-11" db="UniProtKB">
        <authorList>
            <consortium name="WormBaseParasite"/>
        </authorList>
    </citation>
    <scope>IDENTIFICATION</scope>
</reference>
<evidence type="ECO:0000313" key="1">
    <source>
        <dbReference type="Proteomes" id="UP000050795"/>
    </source>
</evidence>
<sequence>MQGLSYFIFLFILAFHILFIQTSKISDFIKSCRQHSTRQTRHLDEASVMLMNQNSKPCCLPKVWRARFRVQTVKGGRYLSRLDHGAFHINHNDDGTVNNALLVVGKHIYSTDFCSINKTLNSMIVNHLCPNDTIRCLNTPFIGEPRCITEKDGYMLKKTKRLHERGQIKQIWYIDKFNEIFGNVERHLYYVLRQSGLCKLLRYQIQWGKYTMPWKNCRLFIKREQTYIPINGTFQQHFNHSLMDDLLFC</sequence>
<dbReference type="WBParaSite" id="TREG1_80950.1">
    <property type="protein sequence ID" value="TREG1_80950.1"/>
    <property type="gene ID" value="TREG1_80950"/>
</dbReference>
<protein>
    <submittedName>
        <fullName evidence="2">Uncharacterized protein</fullName>
    </submittedName>
</protein>